<sequence>MTTPSTSPISKGLRIFITLIPLTFPSSLKEDRMLKSDLGYGNAYLDAGFLGGMQCQSHLVFLLIVVVQLGVLPGFGFTV</sequence>
<keyword evidence="1" id="KW-0812">Transmembrane</keyword>
<evidence type="ECO:0000313" key="2">
    <source>
        <dbReference type="EMBL" id="KAF7120833.1"/>
    </source>
</evidence>
<dbReference type="Proteomes" id="UP000626092">
    <property type="component" value="Unassembled WGS sequence"/>
</dbReference>
<keyword evidence="3" id="KW-1185">Reference proteome</keyword>
<evidence type="ECO:0000256" key="1">
    <source>
        <dbReference type="SAM" id="Phobius"/>
    </source>
</evidence>
<dbReference type="EMBL" id="WJXA01000013">
    <property type="protein sequence ID" value="KAF7120833.1"/>
    <property type="molecule type" value="Genomic_DNA"/>
</dbReference>
<evidence type="ECO:0000313" key="3">
    <source>
        <dbReference type="Proteomes" id="UP000626092"/>
    </source>
</evidence>
<proteinExistence type="predicted"/>
<reference evidence="2" key="1">
    <citation type="submission" date="2019-11" db="EMBL/GenBank/DDBJ databases">
        <authorList>
            <person name="Liu Y."/>
            <person name="Hou J."/>
            <person name="Li T.-Q."/>
            <person name="Guan C.-H."/>
            <person name="Wu X."/>
            <person name="Wu H.-Z."/>
            <person name="Ling F."/>
            <person name="Zhang R."/>
            <person name="Shi X.-G."/>
            <person name="Ren J.-P."/>
            <person name="Chen E.-F."/>
            <person name="Sun J.-M."/>
        </authorList>
    </citation>
    <scope>NUCLEOTIDE SEQUENCE</scope>
    <source>
        <strain evidence="2">Adult_tree_wgs_1</strain>
        <tissue evidence="2">Leaves</tissue>
    </source>
</reference>
<keyword evidence="1" id="KW-0472">Membrane</keyword>
<dbReference type="AlphaFoldDB" id="A0A834L4T0"/>
<protein>
    <submittedName>
        <fullName evidence="2">Uncharacterized protein</fullName>
    </submittedName>
</protein>
<comment type="caution">
    <text evidence="2">The sequence shown here is derived from an EMBL/GenBank/DDBJ whole genome shotgun (WGS) entry which is preliminary data.</text>
</comment>
<feature type="transmembrane region" description="Helical" evidence="1">
    <location>
        <begin position="59"/>
        <end position="77"/>
    </location>
</feature>
<name>A0A834L4T0_RHOSS</name>
<gene>
    <name evidence="2" type="ORF">RHSIM_Rhsim13G0043300</name>
</gene>
<keyword evidence="1" id="KW-1133">Transmembrane helix</keyword>
<organism evidence="2 3">
    <name type="scientific">Rhododendron simsii</name>
    <name type="common">Sims's rhododendron</name>
    <dbReference type="NCBI Taxonomy" id="118357"/>
    <lineage>
        <taxon>Eukaryota</taxon>
        <taxon>Viridiplantae</taxon>
        <taxon>Streptophyta</taxon>
        <taxon>Embryophyta</taxon>
        <taxon>Tracheophyta</taxon>
        <taxon>Spermatophyta</taxon>
        <taxon>Magnoliopsida</taxon>
        <taxon>eudicotyledons</taxon>
        <taxon>Gunneridae</taxon>
        <taxon>Pentapetalae</taxon>
        <taxon>asterids</taxon>
        <taxon>Ericales</taxon>
        <taxon>Ericaceae</taxon>
        <taxon>Ericoideae</taxon>
        <taxon>Rhodoreae</taxon>
        <taxon>Rhododendron</taxon>
    </lineage>
</organism>
<accession>A0A834L4T0</accession>